<feature type="binding site" evidence="10">
    <location>
        <position position="180"/>
    </location>
    <ligand>
        <name>substrate</name>
    </ligand>
</feature>
<evidence type="ECO:0000256" key="3">
    <source>
        <dbReference type="ARBA" id="ARBA00009400"/>
    </source>
</evidence>
<dbReference type="Proteomes" id="UP000321917">
    <property type="component" value="Unassembled WGS sequence"/>
</dbReference>
<dbReference type="NCBIfam" id="TIGR00078">
    <property type="entry name" value="nadC"/>
    <property type="match status" value="1"/>
</dbReference>
<protein>
    <recommendedName>
        <fullName evidence="4">nicotinate-nucleotide diphosphorylase (carboxylating)</fullName>
        <ecNumber evidence="4">2.4.2.19</ecNumber>
    </recommendedName>
    <alternativeName>
        <fullName evidence="8">Quinolinate phosphoribosyltransferase [decarboxylating]</fullName>
    </alternativeName>
</protein>
<dbReference type="SUPFAM" id="SSF54675">
    <property type="entry name" value="Nicotinate/Quinolinate PRTase N-terminal domain-like"/>
    <property type="match status" value="1"/>
</dbReference>
<accession>A0A5C6QV10</accession>
<sequence length="295" mass="32063">MLSVQLQHDIKKTVTWALCEDLGVDNADALKNSQDITAELIPLENIAVANIITREACIICGVAWVNEVFAQLDAIYKTKTDITWFVNDGESVKANSTLFELSGNARILLTGERCALNFLQSLSGTATLTSRYVKELSGSKTKLLDTRKTVPGLRSAQKYAVKCGGGVNHRIGLFDAFLIKENHIAACGGIEKSIQTARKNHPNKTVEVEVESIAELTQALNAGSDIIMLDNFSHEMIEQAVIATIEISQGKTKLEVSGNMTIETLKSYAKAGVDFISVGALTKNINAIDLSMRFV</sequence>
<keyword evidence="15" id="KW-1185">Reference proteome</keyword>
<dbReference type="Gene3D" id="3.20.20.70">
    <property type="entry name" value="Aldolase class I"/>
    <property type="match status" value="1"/>
</dbReference>
<dbReference type="InterPro" id="IPR027277">
    <property type="entry name" value="NadC/ModD"/>
</dbReference>
<evidence type="ECO:0000256" key="10">
    <source>
        <dbReference type="PIRSR" id="PIRSR006250-1"/>
    </source>
</evidence>
<dbReference type="PANTHER" id="PTHR32179:SF3">
    <property type="entry name" value="NICOTINATE-NUCLEOTIDE PYROPHOSPHORYLASE [CARBOXYLATING]"/>
    <property type="match status" value="1"/>
</dbReference>
<dbReference type="InterPro" id="IPR013785">
    <property type="entry name" value="Aldolase_TIM"/>
</dbReference>
<evidence type="ECO:0000259" key="12">
    <source>
        <dbReference type="Pfam" id="PF02749"/>
    </source>
</evidence>
<evidence type="ECO:0000256" key="8">
    <source>
        <dbReference type="ARBA" id="ARBA00033102"/>
    </source>
</evidence>
<dbReference type="Gene3D" id="3.90.1170.20">
    <property type="entry name" value="Quinolinate phosphoribosyl transferase, N-terminal domain"/>
    <property type="match status" value="1"/>
</dbReference>
<feature type="binding site" evidence="10">
    <location>
        <position position="170"/>
    </location>
    <ligand>
        <name>substrate</name>
    </ligand>
</feature>
<feature type="binding site" evidence="10">
    <location>
        <begin position="146"/>
        <end position="148"/>
    </location>
    <ligand>
        <name>substrate</name>
    </ligand>
</feature>
<keyword evidence="5" id="KW-0662">Pyridine nucleotide biosynthesis</keyword>
<evidence type="ECO:0000313" key="13">
    <source>
        <dbReference type="EMBL" id="TWX62350.1"/>
    </source>
</evidence>
<evidence type="ECO:0000256" key="9">
    <source>
        <dbReference type="PIRNR" id="PIRNR006250"/>
    </source>
</evidence>
<evidence type="ECO:0000256" key="2">
    <source>
        <dbReference type="ARBA" id="ARBA00004893"/>
    </source>
</evidence>
<comment type="caution">
    <text evidence="14">The sequence shown here is derived from an EMBL/GenBank/DDBJ whole genome shotgun (WGS) entry which is preliminary data.</text>
</comment>
<feature type="binding site" evidence="10">
    <location>
        <begin position="278"/>
        <end position="280"/>
    </location>
    <ligand>
        <name>substrate</name>
    </ligand>
</feature>
<dbReference type="GO" id="GO:0034213">
    <property type="term" value="P:quinolinate catabolic process"/>
    <property type="evidence" value="ECO:0007669"/>
    <property type="project" value="TreeGrafter"/>
</dbReference>
<reference evidence="14 16" key="1">
    <citation type="submission" date="2019-07" db="EMBL/GenBank/DDBJ databases">
        <title>Genomes of sea-ice associated Colwellia species.</title>
        <authorList>
            <person name="Bowman J.P."/>
        </authorList>
    </citation>
    <scope>NUCLEOTIDE SEQUENCE [LARGE SCALE GENOMIC DNA]</scope>
    <source>
        <strain evidence="13 15">ACAM 607</strain>
        <strain evidence="14 16">IC036</strain>
    </source>
</reference>
<evidence type="ECO:0000313" key="14">
    <source>
        <dbReference type="EMBL" id="TWX72318.1"/>
    </source>
</evidence>
<dbReference type="GO" id="GO:0009435">
    <property type="term" value="P:NAD+ biosynthetic process"/>
    <property type="evidence" value="ECO:0007669"/>
    <property type="project" value="UniProtKB-UniPathway"/>
</dbReference>
<evidence type="ECO:0000256" key="6">
    <source>
        <dbReference type="ARBA" id="ARBA00022676"/>
    </source>
</evidence>
<evidence type="ECO:0000313" key="15">
    <source>
        <dbReference type="Proteomes" id="UP000321525"/>
    </source>
</evidence>
<name>A0A5C6QV10_9GAMM</name>
<dbReference type="CDD" id="cd01572">
    <property type="entry name" value="QPRTase"/>
    <property type="match status" value="1"/>
</dbReference>
<evidence type="ECO:0000313" key="16">
    <source>
        <dbReference type="Proteomes" id="UP000321917"/>
    </source>
</evidence>
<comment type="function">
    <text evidence="1">Involved in the catabolism of quinolinic acid (QA).</text>
</comment>
<comment type="pathway">
    <text evidence="2">Cofactor biosynthesis; NAD(+) biosynthesis; nicotinate D-ribonucleotide from quinolinate: step 1/1.</text>
</comment>
<keyword evidence="6 9" id="KW-0328">Glycosyltransferase</keyword>
<dbReference type="InterPro" id="IPR004393">
    <property type="entry name" value="NadC"/>
</dbReference>
<dbReference type="PIRSF" id="PIRSF006250">
    <property type="entry name" value="NadC_ModD"/>
    <property type="match status" value="1"/>
</dbReference>
<dbReference type="EMBL" id="VOLR01000003">
    <property type="protein sequence ID" value="TWX62350.1"/>
    <property type="molecule type" value="Genomic_DNA"/>
</dbReference>
<gene>
    <name evidence="14" type="primary">nadC</name>
    <name evidence="13" type="ORF">ESZ26_02890</name>
    <name evidence="14" type="ORF">ESZ27_00475</name>
</gene>
<dbReference type="GO" id="GO:0005737">
    <property type="term" value="C:cytoplasm"/>
    <property type="evidence" value="ECO:0007669"/>
    <property type="project" value="TreeGrafter"/>
</dbReference>
<dbReference type="EC" id="2.4.2.19" evidence="4"/>
<comment type="similarity">
    <text evidence="3 9">Belongs to the NadC/ModD family.</text>
</comment>
<feature type="binding site" evidence="10">
    <location>
        <position position="113"/>
    </location>
    <ligand>
        <name>substrate</name>
    </ligand>
</feature>
<dbReference type="Pfam" id="PF02749">
    <property type="entry name" value="QRPTase_N"/>
    <property type="match status" value="1"/>
</dbReference>
<dbReference type="OrthoDB" id="9782546at2"/>
<evidence type="ECO:0000256" key="5">
    <source>
        <dbReference type="ARBA" id="ARBA00022642"/>
    </source>
</evidence>
<feature type="domain" description="Quinolinate phosphoribosyl transferase C-terminal" evidence="11">
    <location>
        <begin position="126"/>
        <end position="293"/>
    </location>
</feature>
<dbReference type="Pfam" id="PF01729">
    <property type="entry name" value="QRPTase_C"/>
    <property type="match status" value="1"/>
</dbReference>
<dbReference type="InterPro" id="IPR036068">
    <property type="entry name" value="Nicotinate_pribotase-like_C"/>
</dbReference>
<dbReference type="EMBL" id="VOLQ01000001">
    <property type="protein sequence ID" value="TWX72318.1"/>
    <property type="molecule type" value="Genomic_DNA"/>
</dbReference>
<dbReference type="InterPro" id="IPR002638">
    <property type="entry name" value="Quinolinate_PRibosylTrfase_C"/>
</dbReference>
<evidence type="ECO:0000256" key="4">
    <source>
        <dbReference type="ARBA" id="ARBA00011944"/>
    </source>
</evidence>
<evidence type="ECO:0000256" key="7">
    <source>
        <dbReference type="ARBA" id="ARBA00022679"/>
    </source>
</evidence>
<keyword evidence="7 9" id="KW-0808">Transferase</keyword>
<dbReference type="Proteomes" id="UP000321525">
    <property type="component" value="Unassembled WGS sequence"/>
</dbReference>
<dbReference type="FunFam" id="3.20.20.70:FF:000030">
    <property type="entry name" value="Nicotinate-nucleotide pyrophosphorylase, carboxylating"/>
    <property type="match status" value="1"/>
</dbReference>
<evidence type="ECO:0000259" key="11">
    <source>
        <dbReference type="Pfam" id="PF01729"/>
    </source>
</evidence>
<dbReference type="SUPFAM" id="SSF51690">
    <property type="entry name" value="Nicotinate/Quinolinate PRTase C-terminal domain-like"/>
    <property type="match status" value="1"/>
</dbReference>
<dbReference type="AlphaFoldDB" id="A0A5C6QV10"/>
<feature type="domain" description="Quinolinate phosphoribosyl transferase N-terminal" evidence="12">
    <location>
        <begin position="35"/>
        <end position="123"/>
    </location>
</feature>
<dbReference type="UniPathway" id="UPA00253">
    <property type="reaction ID" value="UER00331"/>
</dbReference>
<evidence type="ECO:0000256" key="1">
    <source>
        <dbReference type="ARBA" id="ARBA00003237"/>
    </source>
</evidence>
<feature type="binding site" evidence="10">
    <location>
        <begin position="257"/>
        <end position="259"/>
    </location>
    <ligand>
        <name>substrate</name>
    </ligand>
</feature>
<proteinExistence type="inferred from homology"/>
<organism evidence="14 16">
    <name type="scientific">Colwellia hornerae</name>
    <dbReference type="NCBI Taxonomy" id="89402"/>
    <lineage>
        <taxon>Bacteria</taxon>
        <taxon>Pseudomonadati</taxon>
        <taxon>Pseudomonadota</taxon>
        <taxon>Gammaproteobacteria</taxon>
        <taxon>Alteromonadales</taxon>
        <taxon>Colwelliaceae</taxon>
        <taxon>Colwellia</taxon>
    </lineage>
</organism>
<feature type="binding site" evidence="10">
    <location>
        <position position="209"/>
    </location>
    <ligand>
        <name>substrate</name>
    </ligand>
</feature>
<dbReference type="InterPro" id="IPR022412">
    <property type="entry name" value="Quinolinate_PRibosylTrfase_N"/>
</dbReference>
<feature type="binding site" evidence="10">
    <location>
        <position position="230"/>
    </location>
    <ligand>
        <name>substrate</name>
    </ligand>
</feature>
<dbReference type="PANTHER" id="PTHR32179">
    <property type="entry name" value="NICOTINATE-NUCLEOTIDE PYROPHOSPHORYLASE [CARBOXYLATING]"/>
    <property type="match status" value="1"/>
</dbReference>
<dbReference type="InterPro" id="IPR037128">
    <property type="entry name" value="Quinolinate_PRibosylTase_N_sf"/>
</dbReference>
<dbReference type="GO" id="GO:0004514">
    <property type="term" value="F:nicotinate-nucleotide diphosphorylase (carboxylating) activity"/>
    <property type="evidence" value="ECO:0007669"/>
    <property type="project" value="UniProtKB-EC"/>
</dbReference>